<proteinExistence type="predicted"/>
<dbReference type="AlphaFoldDB" id="A0A399F8H7"/>
<comment type="caution">
    <text evidence="1">The sequence shown here is derived from an EMBL/GenBank/DDBJ whole genome shotgun (WGS) entry which is preliminary data.</text>
</comment>
<evidence type="ECO:0008006" key="3">
    <source>
        <dbReference type="Google" id="ProtNLM"/>
    </source>
</evidence>
<organism evidence="1 2">
    <name type="scientific">Meiothermus granaticius NBRC 107808</name>
    <dbReference type="NCBI Taxonomy" id="1227551"/>
    <lineage>
        <taxon>Bacteria</taxon>
        <taxon>Thermotogati</taxon>
        <taxon>Deinococcota</taxon>
        <taxon>Deinococci</taxon>
        <taxon>Thermales</taxon>
        <taxon>Thermaceae</taxon>
        <taxon>Meiothermus</taxon>
    </lineage>
</organism>
<sequence length="243" mass="26864">MEVRLFTLLNIWWLVGSALCLAPAWAQGVSAGTLLERAKAAHGGAALSNLRTYQETATLTTFQVGQPEHTLSVVSYVDFKAERLRIEYRDGRTLIQVIQFSPQAAQSWSAQRGTQPLGAELAQDLRNGLYQNWYGLRLGSKGRQEMQLEGEQTFADVTGLTVRVRTQGATTTYLFDSQGRLRAERTDNSQGRTTVVYGDLKSVEGVLIPFQARLYANGALFAEAKIKEARVNPPLGPATWKMP</sequence>
<dbReference type="EMBL" id="QWLB01000038">
    <property type="protein sequence ID" value="RIH91569.1"/>
    <property type="molecule type" value="Genomic_DNA"/>
</dbReference>
<protein>
    <recommendedName>
        <fullName evidence="3">Outer membrane lipoprotein-sorting protein</fullName>
    </recommendedName>
</protein>
<evidence type="ECO:0000313" key="1">
    <source>
        <dbReference type="EMBL" id="RIH91569.1"/>
    </source>
</evidence>
<accession>A0A399F8H7</accession>
<evidence type="ECO:0000313" key="2">
    <source>
        <dbReference type="Proteomes" id="UP000266178"/>
    </source>
</evidence>
<reference evidence="1 2" key="1">
    <citation type="submission" date="2018-08" db="EMBL/GenBank/DDBJ databases">
        <title>Meiothermus granaticius genome AF-68 sequencing project.</title>
        <authorList>
            <person name="Da Costa M.S."/>
            <person name="Albuquerque L."/>
            <person name="Raposo P."/>
            <person name="Froufe H.J.C."/>
            <person name="Barroso C.S."/>
            <person name="Egas C."/>
        </authorList>
    </citation>
    <scope>NUCLEOTIDE SEQUENCE [LARGE SCALE GENOMIC DNA]</scope>
    <source>
        <strain evidence="1 2">AF-68</strain>
    </source>
</reference>
<dbReference type="Proteomes" id="UP000266178">
    <property type="component" value="Unassembled WGS sequence"/>
</dbReference>
<keyword evidence="2" id="KW-1185">Reference proteome</keyword>
<gene>
    <name evidence="1" type="ORF">Mgrana_02509</name>
</gene>
<name>A0A399F8H7_9DEIN</name>